<dbReference type="SUPFAM" id="SSF53092">
    <property type="entry name" value="Creatinase/prolidase N-terminal domain"/>
    <property type="match status" value="1"/>
</dbReference>
<feature type="domain" description="Peptidase M24" evidence="1">
    <location>
        <begin position="161"/>
        <end position="377"/>
    </location>
</feature>
<dbReference type="Gene3D" id="3.90.230.10">
    <property type="entry name" value="Creatinase/methionine aminopeptidase superfamily"/>
    <property type="match status" value="1"/>
</dbReference>
<reference evidence="3 4" key="1">
    <citation type="journal article" date="2011" name="J. Bacteriol.">
        <title>Complete genome sequence of 'Vulcanisaeta moutnovskia' strain 768-28, a novel member of the hyperthermophilic crenarchaeal genus vulcanisaeta.</title>
        <authorList>
            <person name="Gumerov V.M."/>
            <person name="Mardanov A.V."/>
            <person name="Beletsky A.V."/>
            <person name="Prokofeva M.I."/>
            <person name="Bonch-Osmolovskaya E.A."/>
            <person name="Ravin N.V."/>
            <person name="Skryabin K.G."/>
        </authorList>
    </citation>
    <scope>NUCLEOTIDE SEQUENCE [LARGE SCALE GENOMIC DNA]</scope>
    <source>
        <strain evidence="3 4">768-28</strain>
    </source>
</reference>
<proteinExistence type="predicted"/>
<accession>F0QV32</accession>
<gene>
    <name evidence="3" type="ordered locus">VMUT_0553</name>
</gene>
<evidence type="ECO:0000313" key="4">
    <source>
        <dbReference type="Proteomes" id="UP000007485"/>
    </source>
</evidence>
<evidence type="ECO:0000259" key="2">
    <source>
        <dbReference type="Pfam" id="PF01321"/>
    </source>
</evidence>
<evidence type="ECO:0000313" key="3">
    <source>
        <dbReference type="EMBL" id="ADY00764.1"/>
    </source>
</evidence>
<dbReference type="OrthoDB" id="1346at2157"/>
<dbReference type="HOGENOM" id="CLU_017266_4_1_2"/>
<feature type="domain" description="Creatinase N-terminal" evidence="2">
    <location>
        <begin position="12"/>
        <end position="154"/>
    </location>
</feature>
<dbReference type="Pfam" id="PF00557">
    <property type="entry name" value="Peptidase_M24"/>
    <property type="match status" value="1"/>
</dbReference>
<dbReference type="RefSeq" id="WP_013603927.1">
    <property type="nucleotide sequence ID" value="NC_015151.1"/>
</dbReference>
<dbReference type="Pfam" id="PF01321">
    <property type="entry name" value="Creatinase_N"/>
    <property type="match status" value="1"/>
</dbReference>
<dbReference type="KEGG" id="vmo:VMUT_0553"/>
<dbReference type="InterPro" id="IPR000994">
    <property type="entry name" value="Pept_M24"/>
</dbReference>
<dbReference type="InterPro" id="IPR036005">
    <property type="entry name" value="Creatinase/aminopeptidase-like"/>
</dbReference>
<dbReference type="PANTHER" id="PTHR46112">
    <property type="entry name" value="AMINOPEPTIDASE"/>
    <property type="match status" value="1"/>
</dbReference>
<dbReference type="GeneID" id="10288205"/>
<protein>
    <submittedName>
        <fullName evidence="3">Peptidase M24</fullName>
    </submittedName>
</protein>
<dbReference type="InterPro" id="IPR029149">
    <property type="entry name" value="Creatin/AminoP/Spt16_N"/>
</dbReference>
<dbReference type="STRING" id="985053.VMUT_0553"/>
<dbReference type="EMBL" id="CP002529">
    <property type="protein sequence ID" value="ADY00764.1"/>
    <property type="molecule type" value="Genomic_DNA"/>
</dbReference>
<dbReference type="InterPro" id="IPR050659">
    <property type="entry name" value="Peptidase_M24B"/>
</dbReference>
<dbReference type="Proteomes" id="UP000007485">
    <property type="component" value="Chromosome"/>
</dbReference>
<sequence>MYTVPTREFERRLNLLYRVMDEKKLDAAYIVNPINITYFIGFYYLQTERPAAIIVRRNGDIYFFGPLLESDHVLNQTKFVSRVYTYRDYPGEVHPMRLFADWLKELRLDSSAIGYDTSPGYVGYWGYKGPSLAELLPGVKFVSISVDIYSMRLIKSDVEIELLRESAKWSNLAHSLLQDYTAPGIYDYEVSLRASLDASIMMKKALGSGYKPVRSEYPAYAGFRGQVGEHGAYPHSISVERPIKVGDVLVTGASADVGGYMAELERNLFVGKPSNDVIKYHELMLKLQDAALSILKPGVKASDVDKAVIRTAEELGVTEYLLHHSGHGIGLEGHEAPFLDAGDDTVLRPGMVVTVEPGIYIRGLGGFRHSDTVVIHEDHVEVITYYPRDTESLMVEI</sequence>
<dbReference type="eggNOG" id="arCOG01000">
    <property type="taxonomic scope" value="Archaea"/>
</dbReference>
<dbReference type="AlphaFoldDB" id="F0QV32"/>
<dbReference type="PANTHER" id="PTHR46112:SF2">
    <property type="entry name" value="XAA-PRO AMINOPEPTIDASE P-RELATED"/>
    <property type="match status" value="1"/>
</dbReference>
<name>F0QV32_VULM7</name>
<keyword evidence="4" id="KW-1185">Reference proteome</keyword>
<organism evidence="3 4">
    <name type="scientific">Vulcanisaeta moutnovskia (strain 768-28)</name>
    <dbReference type="NCBI Taxonomy" id="985053"/>
    <lineage>
        <taxon>Archaea</taxon>
        <taxon>Thermoproteota</taxon>
        <taxon>Thermoprotei</taxon>
        <taxon>Thermoproteales</taxon>
        <taxon>Thermoproteaceae</taxon>
        <taxon>Vulcanisaeta</taxon>
    </lineage>
</organism>
<dbReference type="SUPFAM" id="SSF55920">
    <property type="entry name" value="Creatinase/aminopeptidase"/>
    <property type="match status" value="1"/>
</dbReference>
<evidence type="ECO:0000259" key="1">
    <source>
        <dbReference type="Pfam" id="PF00557"/>
    </source>
</evidence>
<dbReference type="Gene3D" id="3.40.350.10">
    <property type="entry name" value="Creatinase/prolidase N-terminal domain"/>
    <property type="match status" value="1"/>
</dbReference>
<dbReference type="InterPro" id="IPR000587">
    <property type="entry name" value="Creatinase_N"/>
</dbReference>